<reference evidence="4" key="1">
    <citation type="journal article" date="2021" name="PeerJ">
        <title>Extensive microbial diversity within the chicken gut microbiome revealed by metagenomics and culture.</title>
        <authorList>
            <person name="Gilroy R."/>
            <person name="Ravi A."/>
            <person name="Getino M."/>
            <person name="Pursley I."/>
            <person name="Horton D.L."/>
            <person name="Alikhan N.F."/>
            <person name="Baker D."/>
            <person name="Gharbi K."/>
            <person name="Hall N."/>
            <person name="Watson M."/>
            <person name="Adriaenssens E.M."/>
            <person name="Foster-Nyarko E."/>
            <person name="Jarju S."/>
            <person name="Secka A."/>
            <person name="Antonio M."/>
            <person name="Oren A."/>
            <person name="Chaudhuri R.R."/>
            <person name="La Ragione R."/>
            <person name="Hildebrand F."/>
            <person name="Pallen M.J."/>
        </authorList>
    </citation>
    <scope>NUCLEOTIDE SEQUENCE</scope>
    <source>
        <strain evidence="4">ChiSxjej6B18-287</strain>
    </source>
</reference>
<evidence type="ECO:0000313" key="4">
    <source>
        <dbReference type="EMBL" id="HJC09437.1"/>
    </source>
</evidence>
<accession>A0A9D2N2K6</accession>
<dbReference type="SUPFAM" id="SSF53474">
    <property type="entry name" value="alpha/beta-Hydrolases"/>
    <property type="match status" value="1"/>
</dbReference>
<feature type="domain" description="BD-FAE-like" evidence="3">
    <location>
        <begin position="33"/>
        <end position="127"/>
    </location>
</feature>
<feature type="domain" description="Peptidase S9 prolyl oligopeptidase catalytic" evidence="2">
    <location>
        <begin position="160"/>
        <end position="217"/>
    </location>
</feature>
<dbReference type="PANTHER" id="PTHR48081">
    <property type="entry name" value="AB HYDROLASE SUPERFAMILY PROTEIN C4A8.06C"/>
    <property type="match status" value="1"/>
</dbReference>
<dbReference type="InterPro" id="IPR050300">
    <property type="entry name" value="GDXG_lipolytic_enzyme"/>
</dbReference>
<proteinExistence type="predicted"/>
<gene>
    <name evidence="4" type="ORF">H9935_01280</name>
</gene>
<organism evidence="4 5">
    <name type="scientific">Candidatus Blautia merdigallinarum</name>
    <dbReference type="NCBI Taxonomy" id="2838495"/>
    <lineage>
        <taxon>Bacteria</taxon>
        <taxon>Bacillati</taxon>
        <taxon>Bacillota</taxon>
        <taxon>Clostridia</taxon>
        <taxon>Lachnospirales</taxon>
        <taxon>Lachnospiraceae</taxon>
        <taxon>Blautia</taxon>
    </lineage>
</organism>
<comment type="caution">
    <text evidence="4">The sequence shown here is derived from an EMBL/GenBank/DDBJ whole genome shotgun (WGS) entry which is preliminary data.</text>
</comment>
<dbReference type="GO" id="GO:0008236">
    <property type="term" value="F:serine-type peptidase activity"/>
    <property type="evidence" value="ECO:0007669"/>
    <property type="project" value="InterPro"/>
</dbReference>
<evidence type="ECO:0000259" key="2">
    <source>
        <dbReference type="Pfam" id="PF00326"/>
    </source>
</evidence>
<dbReference type="Pfam" id="PF00326">
    <property type="entry name" value="Peptidase_S9"/>
    <property type="match status" value="1"/>
</dbReference>
<name>A0A9D2N2K6_9FIRM</name>
<reference evidence="4" key="2">
    <citation type="submission" date="2021-04" db="EMBL/GenBank/DDBJ databases">
        <authorList>
            <person name="Gilroy R."/>
        </authorList>
    </citation>
    <scope>NUCLEOTIDE SEQUENCE</scope>
    <source>
        <strain evidence="4">ChiSxjej6B18-287</strain>
    </source>
</reference>
<protein>
    <submittedName>
        <fullName evidence="4">Alpha/beta hydrolase</fullName>
    </submittedName>
</protein>
<evidence type="ECO:0000256" key="1">
    <source>
        <dbReference type="ARBA" id="ARBA00022801"/>
    </source>
</evidence>
<evidence type="ECO:0000259" key="3">
    <source>
        <dbReference type="Pfam" id="PF20434"/>
    </source>
</evidence>
<dbReference type="InterPro" id="IPR029058">
    <property type="entry name" value="AB_hydrolase_fold"/>
</dbReference>
<dbReference type="EMBL" id="DWWV01000018">
    <property type="protein sequence ID" value="HJC09437.1"/>
    <property type="molecule type" value="Genomic_DNA"/>
</dbReference>
<dbReference type="GO" id="GO:0006508">
    <property type="term" value="P:proteolysis"/>
    <property type="evidence" value="ECO:0007669"/>
    <property type="project" value="InterPro"/>
</dbReference>
<dbReference type="PANTHER" id="PTHR48081:SF6">
    <property type="entry name" value="PEPTIDASE S9 PROLYL OLIGOPEPTIDASE CATALYTIC DOMAIN-CONTAINING PROTEIN"/>
    <property type="match status" value="1"/>
</dbReference>
<evidence type="ECO:0000313" key="5">
    <source>
        <dbReference type="Proteomes" id="UP000823893"/>
    </source>
</evidence>
<dbReference type="Proteomes" id="UP000823893">
    <property type="component" value="Unassembled WGS sequence"/>
</dbReference>
<sequence>MNIEKIILNAERNVTLTAYIQETEGRFDYIEKRPGMLIIPGGGYQYCSEREADPPAMAFLKAGFQVFILQYSIGRDAGWPNPLNDYEAAMELIQSKAEEWKVYKDKIAVLGFSAGGHLAACAATMAKHRPAAAVLGYAVTLGDMVKHCEETAPDAVLAVDRHTCPCFVFATRDDSVVPVENSLNFVSALAKNGVSFETHIYAYGPHGFSTGDTSVQYKDSHLCSRAPRWTEDSIAWLRDVIGDFGDKAMTAPACPKHVTGDYDDFLSLECTLGYLRNYEKASPVMKPFLKWLEENRQQVADHIGPAAGEITRREGIEGFWLMTDKRTLREILGNTDLSLEDQESLRKGLEKIENCP</sequence>
<dbReference type="InterPro" id="IPR001375">
    <property type="entry name" value="Peptidase_S9_cat"/>
</dbReference>
<dbReference type="Gene3D" id="3.40.50.1820">
    <property type="entry name" value="alpha/beta hydrolase"/>
    <property type="match status" value="1"/>
</dbReference>
<dbReference type="Pfam" id="PF20434">
    <property type="entry name" value="BD-FAE"/>
    <property type="match status" value="1"/>
</dbReference>
<dbReference type="AlphaFoldDB" id="A0A9D2N2K6"/>
<dbReference type="InterPro" id="IPR049492">
    <property type="entry name" value="BD-FAE-like_dom"/>
</dbReference>
<keyword evidence="1 4" id="KW-0378">Hydrolase</keyword>